<dbReference type="CDD" id="cd04301">
    <property type="entry name" value="NAT_SF"/>
    <property type="match status" value="1"/>
</dbReference>
<dbReference type="AlphaFoldDB" id="A0ABD6ARM5"/>
<dbReference type="EC" id="2.3.1.-" evidence="2"/>
<dbReference type="SUPFAM" id="SSF55729">
    <property type="entry name" value="Acyl-CoA N-acyltransferases (Nat)"/>
    <property type="match status" value="1"/>
</dbReference>
<dbReference type="InterPro" id="IPR043854">
    <property type="entry name" value="DUF5816"/>
</dbReference>
<dbReference type="InterPro" id="IPR000182">
    <property type="entry name" value="GNAT_dom"/>
</dbReference>
<dbReference type="InterPro" id="IPR016181">
    <property type="entry name" value="Acyl_CoA_acyltransferase"/>
</dbReference>
<dbReference type="PROSITE" id="PS51186">
    <property type="entry name" value="GNAT"/>
    <property type="match status" value="1"/>
</dbReference>
<dbReference type="GO" id="GO:0016746">
    <property type="term" value="F:acyltransferase activity"/>
    <property type="evidence" value="ECO:0007669"/>
    <property type="project" value="UniProtKB-KW"/>
</dbReference>
<dbReference type="Proteomes" id="UP001597187">
    <property type="component" value="Unassembled WGS sequence"/>
</dbReference>
<comment type="caution">
    <text evidence="2">The sequence shown here is derived from an EMBL/GenBank/DDBJ whole genome shotgun (WGS) entry which is preliminary data.</text>
</comment>
<gene>
    <name evidence="2" type="ORF">ACFSBT_03265</name>
</gene>
<protein>
    <submittedName>
        <fullName evidence="2">GNAT family N-acetyltransferase</fullName>
        <ecNumber evidence="2">2.3.1.-</ecNumber>
    </submittedName>
</protein>
<reference evidence="2 3" key="1">
    <citation type="journal article" date="2019" name="Int. J. Syst. Evol. Microbiol.">
        <title>The Global Catalogue of Microorganisms (GCM) 10K type strain sequencing project: providing services to taxonomists for standard genome sequencing and annotation.</title>
        <authorList>
            <consortium name="The Broad Institute Genomics Platform"/>
            <consortium name="The Broad Institute Genome Sequencing Center for Infectious Disease"/>
            <person name="Wu L."/>
            <person name="Ma J."/>
        </authorList>
    </citation>
    <scope>NUCLEOTIDE SEQUENCE [LARGE SCALE GENOMIC DNA]</scope>
    <source>
        <strain evidence="2 3">CGMCC 1.12563</strain>
    </source>
</reference>
<dbReference type="Pfam" id="PF13673">
    <property type="entry name" value="Acetyltransf_10"/>
    <property type="match status" value="1"/>
</dbReference>
<dbReference type="Pfam" id="PF19133">
    <property type="entry name" value="DUF5816"/>
    <property type="match status" value="1"/>
</dbReference>
<dbReference type="Gene3D" id="3.40.630.30">
    <property type="match status" value="1"/>
</dbReference>
<sequence>MEIRTAESADADSIREVARRSMEASYTLSPQTIEGAVAQWYDDEALSEKLDDEDLVMLVAEDDDGALLGFSEAVLIEDGGDGDLNWLHVDPDYRGDGIARTLFESTRERLSDMGASRMRGRVLRDNTAGNDFYEYFGFAKVGDDKVDIDGSDYVENVYVEDEPEELEAITNDEGRELFVDYNDSERATLAPFLAVYTGPTRDDRWGYYCTNCESLDVAVDTMGRVECNECGNVSKATRWDAAYM</sequence>
<dbReference type="RefSeq" id="WP_250872279.1">
    <property type="nucleotide sequence ID" value="NZ_JALXFV010000002.1"/>
</dbReference>
<keyword evidence="2" id="KW-0012">Acyltransferase</keyword>
<dbReference type="PANTHER" id="PTHR43072:SF52">
    <property type="entry name" value="GCN5-RELATED N-ACETYLTRANSFERASE"/>
    <property type="match status" value="1"/>
</dbReference>
<evidence type="ECO:0000313" key="3">
    <source>
        <dbReference type="Proteomes" id="UP001597187"/>
    </source>
</evidence>
<keyword evidence="3" id="KW-1185">Reference proteome</keyword>
<dbReference type="PANTHER" id="PTHR43072">
    <property type="entry name" value="N-ACETYLTRANSFERASE"/>
    <property type="match status" value="1"/>
</dbReference>
<proteinExistence type="predicted"/>
<evidence type="ECO:0000313" key="2">
    <source>
        <dbReference type="EMBL" id="MFD1512297.1"/>
    </source>
</evidence>
<feature type="domain" description="N-acetyltransferase" evidence="1">
    <location>
        <begin position="1"/>
        <end position="160"/>
    </location>
</feature>
<evidence type="ECO:0000259" key="1">
    <source>
        <dbReference type="PROSITE" id="PS51186"/>
    </source>
</evidence>
<organism evidence="2 3">
    <name type="scientific">Halomarina rubra</name>
    <dbReference type="NCBI Taxonomy" id="2071873"/>
    <lineage>
        <taxon>Archaea</taxon>
        <taxon>Methanobacteriati</taxon>
        <taxon>Methanobacteriota</taxon>
        <taxon>Stenosarchaea group</taxon>
        <taxon>Halobacteria</taxon>
        <taxon>Halobacteriales</taxon>
        <taxon>Natronomonadaceae</taxon>
        <taxon>Halomarina</taxon>
    </lineage>
</organism>
<accession>A0ABD6ARM5</accession>
<dbReference type="EMBL" id="JBHUDC010000002">
    <property type="protein sequence ID" value="MFD1512297.1"/>
    <property type="molecule type" value="Genomic_DNA"/>
</dbReference>
<name>A0ABD6ARM5_9EURY</name>
<keyword evidence="2" id="KW-0808">Transferase</keyword>